<keyword evidence="3" id="KW-1185">Reference proteome</keyword>
<organism evidence="2 3">
    <name type="scientific">Babesia caballi</name>
    <dbReference type="NCBI Taxonomy" id="5871"/>
    <lineage>
        <taxon>Eukaryota</taxon>
        <taxon>Sar</taxon>
        <taxon>Alveolata</taxon>
        <taxon>Apicomplexa</taxon>
        <taxon>Aconoidasida</taxon>
        <taxon>Piroplasmida</taxon>
        <taxon>Babesiidae</taxon>
        <taxon>Babesia</taxon>
    </lineage>
</organism>
<dbReference type="Proteomes" id="UP001497744">
    <property type="component" value="Unassembled WGS sequence"/>
</dbReference>
<protein>
    <submittedName>
        <fullName evidence="2">Acyl- dehydrogenase domain-containing protein, putative</fullName>
    </submittedName>
</protein>
<dbReference type="RefSeq" id="XP_067713917.1">
    <property type="nucleotide sequence ID" value="XM_067857816.1"/>
</dbReference>
<feature type="region of interest" description="Disordered" evidence="1">
    <location>
        <begin position="359"/>
        <end position="379"/>
    </location>
</feature>
<evidence type="ECO:0000313" key="3">
    <source>
        <dbReference type="Proteomes" id="UP001497744"/>
    </source>
</evidence>
<feature type="region of interest" description="Disordered" evidence="1">
    <location>
        <begin position="46"/>
        <end position="82"/>
    </location>
</feature>
<accession>A0AAV4LP46</accession>
<gene>
    <name evidence="2" type="ORF">BcabD6B2_12810</name>
</gene>
<evidence type="ECO:0000313" key="2">
    <source>
        <dbReference type="EMBL" id="GIX61846.1"/>
    </source>
</evidence>
<dbReference type="GeneID" id="94193329"/>
<proteinExistence type="predicted"/>
<dbReference type="EMBL" id="BPLF01000001">
    <property type="protein sequence ID" value="GIX61846.1"/>
    <property type="molecule type" value="Genomic_DNA"/>
</dbReference>
<feature type="compositionally biased region" description="Basic and acidic residues" evidence="1">
    <location>
        <begin position="367"/>
        <end position="377"/>
    </location>
</feature>
<name>A0AAV4LP46_BABCB</name>
<comment type="caution">
    <text evidence="2">The sequence shown here is derived from an EMBL/GenBank/DDBJ whole genome shotgun (WGS) entry which is preliminary data.</text>
</comment>
<dbReference type="AlphaFoldDB" id="A0AAV4LP46"/>
<evidence type="ECO:0000256" key="1">
    <source>
        <dbReference type="SAM" id="MobiDB-lite"/>
    </source>
</evidence>
<sequence length="618" mass="67488">MLSASRDVERPSVRSTFSGVYATRRNCESEVRKAFVSFTAPPSLNCANRSRRSAKASRRPPSPRSVGQPRVPAHVATAQTKPTLHVPQRYRRAVRNRQLRRAVVEVHRHHGLAVANQHLHALPLVQVKDRNVVAVGGGKQPPVFGECDDAVLRGARPEPAGRGLQDDVAARGPEVPEADLAVRARRDQEGGVGVERDAQAVGVGGPEQPEGEAAVGGPEPGGAVGLAGGEVVPVGRVAQIHDGAVAPPVDAARGLGPHEPQPDLAVHPARKQHLPALPELQALHRPVVPAEDALAGSPRVLLRVAGARGRDGALVLHQPRHGGAARALRDAAHRDALAQHRRDVLHGVGALRRDQVPEQNAPVVQPQRREPAVEGRQRAARAPQDVLERVAQHHRAPLRHPALALRVEEPAQRLVVVRALLGQRHQPVRLLQEGLLPRDGLHHAAFQLALRLVRHQLPREPQRHVRRLRLGQHVRLLRLVHLQLVVEVPNVQPVEGPLELVHRGRVDAVLCDEVPPEQVPLAVVEGLPVEELHPLLDHVVHQRPLVVVHPARDQAHGPLRKHHVVLLLMEHPLPYQRRVGQLVGEEKVQHLLDEVAELVLEDHCEFLQEPPACASPYA</sequence>
<feature type="compositionally biased region" description="Basic residues" evidence="1">
    <location>
        <begin position="49"/>
        <end position="58"/>
    </location>
</feature>
<reference evidence="2 3" key="1">
    <citation type="submission" date="2021-06" db="EMBL/GenBank/DDBJ databases">
        <title>Genome sequence of Babesia caballi.</title>
        <authorList>
            <person name="Yamagishi J."/>
            <person name="Kidaka T."/>
            <person name="Ochi A."/>
        </authorList>
    </citation>
    <scope>NUCLEOTIDE SEQUENCE [LARGE SCALE GENOMIC DNA]</scope>
    <source>
        <strain evidence="2">USDA-D6B2</strain>
    </source>
</reference>